<feature type="domain" description="Thioredoxin" evidence="14">
    <location>
        <begin position="7"/>
        <end position="132"/>
    </location>
</feature>
<evidence type="ECO:0000313" key="15">
    <source>
        <dbReference type="EnsemblMetazoa" id="XP_050514159.1"/>
    </source>
</evidence>
<dbReference type="InterPro" id="IPR017937">
    <property type="entry name" value="Thioredoxin_CS"/>
</dbReference>
<keyword evidence="6" id="KW-0677">Repeat</keyword>
<keyword evidence="7" id="KW-0256">Endoplasmic reticulum</keyword>
<dbReference type="NCBIfam" id="TIGR01126">
    <property type="entry name" value="pdi_dom"/>
    <property type="match status" value="2"/>
</dbReference>
<keyword evidence="16" id="KW-1185">Reference proteome</keyword>
<dbReference type="InterPro" id="IPR005792">
    <property type="entry name" value="Prot_disulphide_isomerase"/>
</dbReference>
<dbReference type="RefSeq" id="XP_050514159.1">
    <property type="nucleotide sequence ID" value="XM_050658202.1"/>
</dbReference>
<feature type="region of interest" description="Disordered" evidence="13">
    <location>
        <begin position="460"/>
        <end position="485"/>
    </location>
</feature>
<feature type="chain" id="PRO_5044968189" description="Protein disulfide-isomerase" evidence="12">
    <location>
        <begin position="18"/>
        <end position="485"/>
    </location>
</feature>
<feature type="compositionally biased region" description="Basic and acidic residues" evidence="13">
    <location>
        <begin position="461"/>
        <end position="485"/>
    </location>
</feature>
<dbReference type="SUPFAM" id="SSF52833">
    <property type="entry name" value="Thioredoxin-like"/>
    <property type="match status" value="4"/>
</dbReference>
<evidence type="ECO:0000313" key="16">
    <source>
        <dbReference type="Proteomes" id="UP001652700"/>
    </source>
</evidence>
<accession>A0ABM5KVE5</accession>
<evidence type="ECO:0000256" key="4">
    <source>
        <dbReference type="ARBA" id="ARBA00012723"/>
    </source>
</evidence>
<comment type="catalytic activity">
    <reaction evidence="1 12">
        <text>Catalyzes the rearrangement of -S-S- bonds in proteins.</text>
        <dbReference type="EC" id="5.3.4.1"/>
    </reaction>
</comment>
<evidence type="ECO:0000256" key="9">
    <source>
        <dbReference type="ARBA" id="ARBA00023235"/>
    </source>
</evidence>
<evidence type="ECO:0000256" key="13">
    <source>
        <dbReference type="SAM" id="MobiDB-lite"/>
    </source>
</evidence>
<dbReference type="EC" id="5.3.4.1" evidence="4 12"/>
<reference evidence="15" key="1">
    <citation type="submission" date="2025-05" db="UniProtKB">
        <authorList>
            <consortium name="EnsemblMetazoa"/>
        </authorList>
    </citation>
    <scope>IDENTIFICATION</scope>
</reference>
<comment type="subcellular location">
    <subcellularLocation>
        <location evidence="2">Endoplasmic reticulum lumen</location>
    </subcellularLocation>
</comment>
<dbReference type="EnsemblMetazoa" id="XM_050658202.1">
    <property type="protein sequence ID" value="XP_050514159.1"/>
    <property type="gene ID" value="LOC114326271"/>
</dbReference>
<evidence type="ECO:0000256" key="7">
    <source>
        <dbReference type="ARBA" id="ARBA00022824"/>
    </source>
</evidence>
<name>A0ABM5KVE5_DIAVI</name>
<sequence length="485" mass="54408">MFRAGFLLVFFLNSIFAAKYVIVEDGVLVLNKDNFQEVIKDNEFVLVEFYAPWCSPCKALQPEYAKAAKQLEKKKSTIKLGKVDVTVEEELTEQLNVTGFPTLKLFISGSSIDYSGIKSADNIVLWLEKKTGPPAKDLGSIEAAEDFIEEYKIVVIGFFSDQSTNNENAKNFLKVASGSDKIRFGISGDKDVRDEFEVADNSIVLFKKFGNRNVVYNGAADEDSLKKFIKSNTLPLLADVNDEASHIIFSGEFKTILFIFLSKDNQNEYDAISKAARSIAKPFKGKVIFARVDAEREENQRIMDFFKIEKNSVPTARLIDLNEGLPYKPESNDLTAKNIKKFVQDFLDGKLKPYKEPVKVLDSSNFDSVTLDSSKDVLVEFYAPWCGHCKNLAPIYDKLGEHFKDNSDVVIAKMDSTANELEHIEIVSFPTIKLYTKGSNEAIDYVGPRTFKGLAKFVESGGKDNSEESAKEDAEEEKPSDKDEL</sequence>
<keyword evidence="9 12" id="KW-0413">Isomerase</keyword>
<keyword evidence="5 12" id="KW-0732">Signal</keyword>
<keyword evidence="10" id="KW-0676">Redox-active center</keyword>
<evidence type="ECO:0000256" key="2">
    <source>
        <dbReference type="ARBA" id="ARBA00004319"/>
    </source>
</evidence>
<dbReference type="CDD" id="cd02981">
    <property type="entry name" value="PDI_b_family"/>
    <property type="match status" value="1"/>
</dbReference>
<dbReference type="InterPro" id="IPR013766">
    <property type="entry name" value="Thioredoxin_domain"/>
</dbReference>
<dbReference type="PROSITE" id="PS51352">
    <property type="entry name" value="THIOREDOXIN_2"/>
    <property type="match status" value="2"/>
</dbReference>
<evidence type="ECO:0000256" key="3">
    <source>
        <dbReference type="ARBA" id="ARBA00006347"/>
    </source>
</evidence>
<evidence type="ECO:0000256" key="12">
    <source>
        <dbReference type="RuleBase" id="RU361130"/>
    </source>
</evidence>
<dbReference type="Pfam" id="PF00085">
    <property type="entry name" value="Thioredoxin"/>
    <property type="match status" value="2"/>
</dbReference>
<dbReference type="CDD" id="cd02995">
    <property type="entry name" value="PDI_a_PDI_a'_C"/>
    <property type="match status" value="1"/>
</dbReference>
<dbReference type="Proteomes" id="UP001652700">
    <property type="component" value="Unplaced"/>
</dbReference>
<dbReference type="CDD" id="cd02982">
    <property type="entry name" value="PDI_b'_family"/>
    <property type="match status" value="1"/>
</dbReference>
<evidence type="ECO:0000256" key="11">
    <source>
        <dbReference type="RuleBase" id="RU004208"/>
    </source>
</evidence>
<dbReference type="PANTHER" id="PTHR18929">
    <property type="entry name" value="PROTEIN DISULFIDE ISOMERASE"/>
    <property type="match status" value="1"/>
</dbReference>
<dbReference type="GeneID" id="114326271"/>
<comment type="similarity">
    <text evidence="3 11">Belongs to the protein disulfide isomerase family.</text>
</comment>
<protein>
    <recommendedName>
        <fullName evidence="4 12">Protein disulfide-isomerase</fullName>
        <ecNumber evidence="4 12">5.3.4.1</ecNumber>
    </recommendedName>
</protein>
<dbReference type="InterPro" id="IPR036249">
    <property type="entry name" value="Thioredoxin-like_sf"/>
</dbReference>
<feature type="signal peptide" evidence="12">
    <location>
        <begin position="1"/>
        <end position="17"/>
    </location>
</feature>
<dbReference type="InterPro" id="IPR005788">
    <property type="entry name" value="PDI_thioredoxin-like_dom"/>
</dbReference>
<evidence type="ECO:0000256" key="10">
    <source>
        <dbReference type="ARBA" id="ARBA00023284"/>
    </source>
</evidence>
<organism evidence="15 16">
    <name type="scientific">Diabrotica virgifera virgifera</name>
    <name type="common">western corn rootworm</name>
    <dbReference type="NCBI Taxonomy" id="50390"/>
    <lineage>
        <taxon>Eukaryota</taxon>
        <taxon>Metazoa</taxon>
        <taxon>Ecdysozoa</taxon>
        <taxon>Arthropoda</taxon>
        <taxon>Hexapoda</taxon>
        <taxon>Insecta</taxon>
        <taxon>Pterygota</taxon>
        <taxon>Neoptera</taxon>
        <taxon>Endopterygota</taxon>
        <taxon>Coleoptera</taxon>
        <taxon>Polyphaga</taxon>
        <taxon>Cucujiformia</taxon>
        <taxon>Chrysomeloidea</taxon>
        <taxon>Chrysomelidae</taxon>
        <taxon>Galerucinae</taxon>
        <taxon>Diabroticina</taxon>
        <taxon>Diabroticites</taxon>
        <taxon>Diabrotica</taxon>
    </lineage>
</organism>
<keyword evidence="8" id="KW-1015">Disulfide bond</keyword>
<dbReference type="CDD" id="cd02961">
    <property type="entry name" value="PDI_a_family"/>
    <property type="match status" value="1"/>
</dbReference>
<dbReference type="NCBIfam" id="TIGR01130">
    <property type="entry name" value="ER_PDI_fam"/>
    <property type="match status" value="1"/>
</dbReference>
<evidence type="ECO:0000259" key="14">
    <source>
        <dbReference type="PROSITE" id="PS51352"/>
    </source>
</evidence>
<dbReference type="PROSITE" id="PS00194">
    <property type="entry name" value="THIOREDOXIN_1"/>
    <property type="match status" value="1"/>
</dbReference>
<evidence type="ECO:0000256" key="1">
    <source>
        <dbReference type="ARBA" id="ARBA00001182"/>
    </source>
</evidence>
<dbReference type="PANTHER" id="PTHR18929:SF240">
    <property type="entry name" value="PROTEIN DISULFIDE-ISOMERASE"/>
    <property type="match status" value="1"/>
</dbReference>
<evidence type="ECO:0000256" key="5">
    <source>
        <dbReference type="ARBA" id="ARBA00022729"/>
    </source>
</evidence>
<dbReference type="Gene3D" id="3.40.30.10">
    <property type="entry name" value="Glutaredoxin"/>
    <property type="match status" value="4"/>
</dbReference>
<feature type="domain" description="Thioredoxin" evidence="14">
    <location>
        <begin position="333"/>
        <end position="463"/>
    </location>
</feature>
<evidence type="ECO:0000256" key="8">
    <source>
        <dbReference type="ARBA" id="ARBA00023157"/>
    </source>
</evidence>
<dbReference type="PRINTS" id="PR00421">
    <property type="entry name" value="THIOREDOXIN"/>
</dbReference>
<dbReference type="Pfam" id="PF13848">
    <property type="entry name" value="Thioredoxin_6"/>
    <property type="match status" value="1"/>
</dbReference>
<proteinExistence type="inferred from homology"/>
<evidence type="ECO:0000256" key="6">
    <source>
        <dbReference type="ARBA" id="ARBA00022737"/>
    </source>
</evidence>